<protein>
    <submittedName>
        <fullName evidence="1">Uncharacterized protein</fullName>
    </submittedName>
</protein>
<dbReference type="Proteomes" id="UP000828048">
    <property type="component" value="Chromosome 6"/>
</dbReference>
<organism evidence="1 2">
    <name type="scientific">Vaccinium darrowii</name>
    <dbReference type="NCBI Taxonomy" id="229202"/>
    <lineage>
        <taxon>Eukaryota</taxon>
        <taxon>Viridiplantae</taxon>
        <taxon>Streptophyta</taxon>
        <taxon>Embryophyta</taxon>
        <taxon>Tracheophyta</taxon>
        <taxon>Spermatophyta</taxon>
        <taxon>Magnoliopsida</taxon>
        <taxon>eudicotyledons</taxon>
        <taxon>Gunneridae</taxon>
        <taxon>Pentapetalae</taxon>
        <taxon>asterids</taxon>
        <taxon>Ericales</taxon>
        <taxon>Ericaceae</taxon>
        <taxon>Vaccinioideae</taxon>
        <taxon>Vaccinieae</taxon>
        <taxon>Vaccinium</taxon>
    </lineage>
</organism>
<keyword evidence="2" id="KW-1185">Reference proteome</keyword>
<dbReference type="EMBL" id="CM037156">
    <property type="protein sequence ID" value="KAH7838568.1"/>
    <property type="molecule type" value="Genomic_DNA"/>
</dbReference>
<accession>A0ACB7XD98</accession>
<sequence>MTLRTGLNRSVWRRVPISVEEREELGEEARVESSQLDLRCLEGGRQLIKPAPVIEMDYCSWTTYRLCKGIPSKAAISCNGTSKFIPSAQDGTPEPKGNA</sequence>
<evidence type="ECO:0000313" key="2">
    <source>
        <dbReference type="Proteomes" id="UP000828048"/>
    </source>
</evidence>
<evidence type="ECO:0000313" key="1">
    <source>
        <dbReference type="EMBL" id="KAH7838568.1"/>
    </source>
</evidence>
<reference evidence="1 2" key="1">
    <citation type="journal article" date="2021" name="Hortic Res">
        <title>High-quality reference genome and annotation aids understanding of berry development for evergreen blueberry (Vaccinium darrowii).</title>
        <authorList>
            <person name="Yu J."/>
            <person name="Hulse-Kemp A.M."/>
            <person name="Babiker E."/>
            <person name="Staton M."/>
        </authorList>
    </citation>
    <scope>NUCLEOTIDE SEQUENCE [LARGE SCALE GENOMIC DNA]</scope>
    <source>
        <strain evidence="2">cv. NJ 8807/NJ 8810</strain>
        <tissue evidence="1">Young leaf</tissue>
    </source>
</reference>
<proteinExistence type="predicted"/>
<name>A0ACB7XD98_9ERIC</name>
<comment type="caution">
    <text evidence="1">The sequence shown here is derived from an EMBL/GenBank/DDBJ whole genome shotgun (WGS) entry which is preliminary data.</text>
</comment>
<gene>
    <name evidence="1" type="ORF">Vadar_028311</name>
</gene>